<feature type="region of interest" description="Disordered" evidence="1">
    <location>
        <begin position="91"/>
        <end position="111"/>
    </location>
</feature>
<proteinExistence type="predicted"/>
<evidence type="ECO:0000313" key="2">
    <source>
        <dbReference type="EMBL" id="AOV60232.1"/>
    </source>
</evidence>
<accession>A0A1D8KPV7</accession>
<dbReference type="KEGG" id="vg:30307669"/>
<dbReference type="GeneID" id="30307669"/>
<dbReference type="Proteomes" id="UP000240393">
    <property type="component" value="Segment"/>
</dbReference>
<evidence type="ECO:0000256" key="1">
    <source>
        <dbReference type="SAM" id="MobiDB-lite"/>
    </source>
</evidence>
<organism evidence="3 4">
    <name type="scientific">Synechococcus phage S-CAM9</name>
    <dbReference type="NCBI Taxonomy" id="1883369"/>
    <lineage>
        <taxon>Viruses</taxon>
        <taxon>Duplodnaviria</taxon>
        <taxon>Heunggongvirae</taxon>
        <taxon>Uroviricota</taxon>
        <taxon>Caudoviricetes</taxon>
        <taxon>Pantevenvirales</taxon>
        <taxon>Kyanoviridae</taxon>
        <taxon>Kanaloavirus</taxon>
        <taxon>Kanaloavirus scam9</taxon>
    </lineage>
</organism>
<dbReference type="EMBL" id="KU686204">
    <property type="protein sequence ID" value="AOV60232.1"/>
    <property type="molecule type" value="Genomic_DNA"/>
</dbReference>
<protein>
    <submittedName>
        <fullName evidence="3">Uncharacterized protein</fullName>
    </submittedName>
</protein>
<feature type="region of interest" description="Disordered" evidence="1">
    <location>
        <begin position="202"/>
        <end position="232"/>
    </location>
</feature>
<dbReference type="EMBL" id="KU686206">
    <property type="protein sequence ID" value="AOV60688.1"/>
    <property type="molecule type" value="Genomic_DNA"/>
</dbReference>
<sequence length="232" mass="25799">MSEIHEIKIRELNVPDIQPWVISTPQSIPVAPPVTVNIGLPIVDIPGCVEAHESNNKSKTLIKDDENGILTFCDGQIPSFDPIDFTPENLNITKPSKLPKTPNSNDQKTPELEIPVIPPQTVIIEEDTKVTEEISPEIPWTEEYLPSPSAVTTTASIALMATTSALMAKPLADILLKAVKPTIKKVMKKITTIRKKPIPVLSKGERQAEQRQMNHAVKELRSVFPRKKKRKE</sequence>
<evidence type="ECO:0000313" key="5">
    <source>
        <dbReference type="Proteomes" id="UP000240393"/>
    </source>
</evidence>
<dbReference type="OrthoDB" id="9638at10239"/>
<name>A0A1D8KPV7_9CAUD</name>
<dbReference type="Proteomes" id="UP000202784">
    <property type="component" value="Segment"/>
</dbReference>
<reference evidence="4 5" key="1">
    <citation type="journal article" date="2016" name="Virology">
        <title>The genomic content and context of auxiliary metabolic genes in marine cyanomyoviruses.</title>
        <authorList>
            <person name="Crummett L.T."/>
            <person name="Puxty R.J."/>
            <person name="Weihe C."/>
            <person name="Marston M.F."/>
            <person name="Martiny J.B."/>
        </authorList>
    </citation>
    <scope>NUCLEOTIDE SEQUENCE [LARGE SCALE GENOMIC DNA]</scope>
    <source>
        <strain evidence="2">0808SB05</strain>
        <strain evidence="3">1109NB16</strain>
    </source>
</reference>
<keyword evidence="4" id="KW-1185">Reference proteome</keyword>
<dbReference type="RefSeq" id="YP_009322520.1">
    <property type="nucleotide sequence ID" value="NC_031922.1"/>
</dbReference>
<gene>
    <name evidence="3" type="ORF">N161109_085</name>
    <name evidence="2" type="ORF">S050808_085</name>
</gene>
<evidence type="ECO:0000313" key="3">
    <source>
        <dbReference type="EMBL" id="AOV60688.1"/>
    </source>
</evidence>
<evidence type="ECO:0000313" key="4">
    <source>
        <dbReference type="Proteomes" id="UP000202784"/>
    </source>
</evidence>